<protein>
    <submittedName>
        <fullName evidence="1">Methyltransferase family protein</fullName>
    </submittedName>
</protein>
<keyword evidence="2" id="KW-1185">Reference proteome</keyword>
<comment type="caution">
    <text evidence="1">The sequence shown here is derived from an EMBL/GenBank/DDBJ whole genome shotgun (WGS) entry which is preliminary data.</text>
</comment>
<sequence length="257" mass="27695">MTRHAGGMGTTGLDRVRDVRRRLAQDGPPRTRGPELDFETVTLPERDCDLLRDLLIAEGAGTVVEVGLAYGSSALAIGEAVLHRSGPRHVVIDPFQDSAYHDVGWDLLAEAGLHEVAELIREPSSFALPRLLTEGLVADAAFVDGSHRFHEVFVDLYFLRKVVKPGGLIILDDDWAPSIRTAVSYFERNLGWTVLPEAFAAGTRVAEGTTTGALMRAASGDVGTPRCRAVRLPAEPVEPAFDDFRPFGPGAATDGGR</sequence>
<dbReference type="SUPFAM" id="SSF53335">
    <property type="entry name" value="S-adenosyl-L-methionine-dependent methyltransferases"/>
    <property type="match status" value="1"/>
</dbReference>
<dbReference type="EMBL" id="PVMZ01000012">
    <property type="protein sequence ID" value="PRX18763.1"/>
    <property type="molecule type" value="Genomic_DNA"/>
</dbReference>
<dbReference type="OrthoDB" id="581658at2"/>
<evidence type="ECO:0000313" key="2">
    <source>
        <dbReference type="Proteomes" id="UP000239415"/>
    </source>
</evidence>
<reference evidence="1 2" key="1">
    <citation type="submission" date="2018-03" db="EMBL/GenBank/DDBJ databases">
        <title>Genomic Encyclopedia of Archaeal and Bacterial Type Strains, Phase II (KMG-II): from individual species to whole genera.</title>
        <authorList>
            <person name="Goeker M."/>
        </authorList>
    </citation>
    <scope>NUCLEOTIDE SEQUENCE [LARGE SCALE GENOMIC DNA]</scope>
    <source>
        <strain evidence="1 2">DSM 43146</strain>
    </source>
</reference>
<keyword evidence="1" id="KW-0808">Transferase</keyword>
<dbReference type="Gene3D" id="3.40.50.150">
    <property type="entry name" value="Vaccinia Virus protein VP39"/>
    <property type="match status" value="1"/>
</dbReference>
<proteinExistence type="predicted"/>
<organism evidence="1 2">
    <name type="scientific">Actinoplanes italicus</name>
    <dbReference type="NCBI Taxonomy" id="113567"/>
    <lineage>
        <taxon>Bacteria</taxon>
        <taxon>Bacillati</taxon>
        <taxon>Actinomycetota</taxon>
        <taxon>Actinomycetes</taxon>
        <taxon>Micromonosporales</taxon>
        <taxon>Micromonosporaceae</taxon>
        <taxon>Actinoplanes</taxon>
    </lineage>
</organism>
<name>A0A2T0K6Y9_9ACTN</name>
<gene>
    <name evidence="1" type="ORF">CLV67_112238</name>
</gene>
<dbReference type="AlphaFoldDB" id="A0A2T0K6Y9"/>
<dbReference type="Pfam" id="PF13578">
    <property type="entry name" value="Methyltransf_24"/>
    <property type="match status" value="1"/>
</dbReference>
<dbReference type="InterPro" id="IPR029063">
    <property type="entry name" value="SAM-dependent_MTases_sf"/>
</dbReference>
<dbReference type="GO" id="GO:0032259">
    <property type="term" value="P:methylation"/>
    <property type="evidence" value="ECO:0007669"/>
    <property type="project" value="UniProtKB-KW"/>
</dbReference>
<evidence type="ECO:0000313" key="1">
    <source>
        <dbReference type="EMBL" id="PRX18763.1"/>
    </source>
</evidence>
<accession>A0A2T0K6Y9</accession>
<keyword evidence="1" id="KW-0489">Methyltransferase</keyword>
<dbReference type="Proteomes" id="UP000239415">
    <property type="component" value="Unassembled WGS sequence"/>
</dbReference>
<dbReference type="GO" id="GO:0008168">
    <property type="term" value="F:methyltransferase activity"/>
    <property type="evidence" value="ECO:0007669"/>
    <property type="project" value="UniProtKB-KW"/>
</dbReference>